<dbReference type="EMBL" id="AB171773">
    <property type="protein sequence ID" value="BAE88836.1"/>
    <property type="molecule type" value="mRNA"/>
</dbReference>
<dbReference type="AlphaFoldDB" id="I7GKQ5"/>
<feature type="chain" id="PRO_5003709607" evidence="1">
    <location>
        <begin position="31"/>
        <end position="102"/>
    </location>
</feature>
<accession>I7GKQ5</accession>
<protein>
    <submittedName>
        <fullName evidence="2">Macaca fascicularis brain cDNA clone: QtrA-17031, similar to human KIAA1754 (KIAA1754), mRNA, RefSeq: NM_033397.1</fullName>
    </submittedName>
</protein>
<reference evidence="2" key="1">
    <citation type="journal article" date="2007" name="PLoS Biol.">
        <title>Rate of evolution in brain-expressed genes in humans and other primates.</title>
        <authorList>
            <person name="Wang H.-Y."/>
            <person name="Chien H.-C."/>
            <person name="Osada N."/>
            <person name="Hashimoto K."/>
            <person name="Sugano S."/>
            <person name="Gojobori T."/>
            <person name="Chou C.-K."/>
            <person name="Tsai S.-F."/>
            <person name="Wu C.-I."/>
            <person name="Shen C.-K.J."/>
        </authorList>
    </citation>
    <scope>NUCLEOTIDE SEQUENCE</scope>
</reference>
<proteinExistence type="evidence at transcript level"/>
<keyword evidence="1" id="KW-0732">Signal</keyword>
<name>I7GKQ5_MACFA</name>
<sequence length="102" mass="11156">MKGVFRSFQGECACMCVCVCVCVCVCMSAGGPQRFPSSPLPALPSPTGAQALCQVPPKLQGTQLRRTVWDFFRCVGPRISGSQDVGQLQPWPWGCSACVWWW</sequence>
<evidence type="ECO:0000313" key="2">
    <source>
        <dbReference type="EMBL" id="BAE88836.1"/>
    </source>
</evidence>
<organism evidence="2">
    <name type="scientific">Macaca fascicularis</name>
    <name type="common">Crab-eating macaque</name>
    <name type="synonym">Cynomolgus monkey</name>
    <dbReference type="NCBI Taxonomy" id="9541"/>
    <lineage>
        <taxon>Eukaryota</taxon>
        <taxon>Metazoa</taxon>
        <taxon>Chordata</taxon>
        <taxon>Craniata</taxon>
        <taxon>Vertebrata</taxon>
        <taxon>Euteleostomi</taxon>
        <taxon>Mammalia</taxon>
        <taxon>Eutheria</taxon>
        <taxon>Euarchontoglires</taxon>
        <taxon>Primates</taxon>
        <taxon>Haplorrhini</taxon>
        <taxon>Catarrhini</taxon>
        <taxon>Cercopithecidae</taxon>
        <taxon>Cercopithecinae</taxon>
        <taxon>Macaca</taxon>
    </lineage>
</organism>
<feature type="signal peptide" evidence="1">
    <location>
        <begin position="1"/>
        <end position="30"/>
    </location>
</feature>
<evidence type="ECO:0000256" key="1">
    <source>
        <dbReference type="SAM" id="SignalP"/>
    </source>
</evidence>